<name>A0ABU5SSN0_9CYAN</name>
<proteinExistence type="predicted"/>
<sequence length="52" mass="6329">MNKNHPVYHSLVSRLESLKDQYRRHPCETSRYRLVRQEQLIAQWVQTSDFPS</sequence>
<evidence type="ECO:0000313" key="2">
    <source>
        <dbReference type="Proteomes" id="UP001302329"/>
    </source>
</evidence>
<evidence type="ECO:0000313" key="1">
    <source>
        <dbReference type="EMBL" id="MEA5441505.1"/>
    </source>
</evidence>
<dbReference type="Proteomes" id="UP001302329">
    <property type="component" value="Unassembled WGS sequence"/>
</dbReference>
<accession>A0ABU5SSN0</accession>
<reference evidence="1 2" key="1">
    <citation type="submission" date="2023-12" db="EMBL/GenBank/DDBJ databases">
        <title>Baltic Sea Cyanobacteria.</title>
        <authorList>
            <person name="Delbaje E."/>
            <person name="Fewer D.P."/>
            <person name="Shishido T.K."/>
        </authorList>
    </citation>
    <scope>NUCLEOTIDE SEQUENCE [LARGE SCALE GENOMIC DNA]</scope>
    <source>
        <strain evidence="1 2">UHCC 0281</strain>
    </source>
</reference>
<dbReference type="EMBL" id="JAYGHY010000005">
    <property type="protein sequence ID" value="MEA5441505.1"/>
    <property type="molecule type" value="Genomic_DNA"/>
</dbReference>
<protein>
    <submittedName>
        <fullName evidence="1">Uncharacterized protein</fullName>
    </submittedName>
</protein>
<organism evidence="1 2">
    <name type="scientific">Cyanobium gracile UHCC 0281</name>
    <dbReference type="NCBI Taxonomy" id="3110309"/>
    <lineage>
        <taxon>Bacteria</taxon>
        <taxon>Bacillati</taxon>
        <taxon>Cyanobacteriota</taxon>
        <taxon>Cyanophyceae</taxon>
        <taxon>Synechococcales</taxon>
        <taxon>Prochlorococcaceae</taxon>
        <taxon>Cyanobium</taxon>
    </lineage>
</organism>
<comment type="caution">
    <text evidence="1">The sequence shown here is derived from an EMBL/GenBank/DDBJ whole genome shotgun (WGS) entry which is preliminary data.</text>
</comment>
<gene>
    <name evidence="1" type="ORF">VB739_02960</name>
</gene>
<keyword evidence="2" id="KW-1185">Reference proteome</keyword>
<dbReference type="RefSeq" id="WP_323355638.1">
    <property type="nucleotide sequence ID" value="NZ_JAYGHY010000005.1"/>
</dbReference>